<keyword evidence="8 10" id="KW-0030">Aminoacyl-tRNA synthetase</keyword>
<evidence type="ECO:0000313" key="12">
    <source>
        <dbReference type="EMBL" id="MFA9476669.1"/>
    </source>
</evidence>
<dbReference type="InterPro" id="IPR033911">
    <property type="entry name" value="MetRS_core"/>
</dbReference>
<dbReference type="InterPro" id="IPR023457">
    <property type="entry name" value="Met-tRNA_synth_2"/>
</dbReference>
<evidence type="ECO:0000256" key="4">
    <source>
        <dbReference type="ARBA" id="ARBA00022598"/>
    </source>
</evidence>
<evidence type="ECO:0000256" key="6">
    <source>
        <dbReference type="ARBA" id="ARBA00022840"/>
    </source>
</evidence>
<keyword evidence="5 10" id="KW-0547">Nucleotide-binding</keyword>
<accession>A0ABV4U1G3</accession>
<sequence>MPQHATNKPFYVTTPIYYVNDRPHIGHVYTTTVADVVARYHRLRGEDTFFLTGTDEHAAKVVDAAAERGLTAQQWADRNADEFESTFRRLGLTHDDFIRTSQPRHTQRVQQYVKQLLDSGDVYLGDYEGWYDAGQEEYVPENKAKDYDFKSPINGKPLVKKKEQNYFFKLSAYADDLLKLLDGGEVAGQTFDVQPVARKNEVAARIREGLNDVPISRHAVDDAAAKWGISVPGDEKHTIYVWIDALFNYLSTIDVDDPDDRRKYWPADVHLIAKDILWFHAVIWPALLLALRRQQGSEWIDLPKLVYAHSFWIAEGQKMSKSLGNFIDLEKIDSYVETFGLDALRYFLASNGPMGTTDSDFAEAKFIDVYNSDLANTFGNCFSRVSNMCAKYFDGKLPAAGPEIELAFAQLDPTMAKGATMQPNGPWVETRALALTASMNQMDLFDAIGEAMLIIRVVDNYIEKTAPFKLAKDPNNLPQVATILYNCAEALRIASVLLWPVIPHKVEALWQRIGCGHYVDQLSETGRGDFDKWIVWGQLAPGTPIEKGDALFPRHQPAKA</sequence>
<dbReference type="InterPro" id="IPR014758">
    <property type="entry name" value="Met-tRNA_synth"/>
</dbReference>
<evidence type="ECO:0000256" key="3">
    <source>
        <dbReference type="ARBA" id="ARBA00018753"/>
    </source>
</evidence>
<gene>
    <name evidence="12" type="primary">metG</name>
    <name evidence="12" type="ORF">ACERK3_00035</name>
</gene>
<dbReference type="Pfam" id="PF09334">
    <property type="entry name" value="tRNA-synt_1g"/>
    <property type="match status" value="2"/>
</dbReference>
<dbReference type="Gene3D" id="3.40.50.620">
    <property type="entry name" value="HUPs"/>
    <property type="match status" value="1"/>
</dbReference>
<comment type="caution">
    <text evidence="12">The sequence shown here is derived from an EMBL/GenBank/DDBJ whole genome shotgun (WGS) entry which is preliminary data.</text>
</comment>
<feature type="domain" description="Methionyl/Leucyl tRNA synthetase" evidence="11">
    <location>
        <begin position="10"/>
        <end position="143"/>
    </location>
</feature>
<dbReference type="PANTHER" id="PTHR43326">
    <property type="entry name" value="METHIONYL-TRNA SYNTHETASE"/>
    <property type="match status" value="1"/>
</dbReference>
<comment type="function">
    <text evidence="1">Is required not only for elongation of protein synthesis but also for the initiation of all mRNA translation through initiator tRNA(fMet) aminoacylation.</text>
</comment>
<evidence type="ECO:0000256" key="5">
    <source>
        <dbReference type="ARBA" id="ARBA00022741"/>
    </source>
</evidence>
<dbReference type="Proteomes" id="UP001575105">
    <property type="component" value="Unassembled WGS sequence"/>
</dbReference>
<dbReference type="SUPFAM" id="SSF47323">
    <property type="entry name" value="Anticodon-binding domain of a subclass of class I aminoacyl-tRNA synthetases"/>
    <property type="match status" value="1"/>
</dbReference>
<dbReference type="PRINTS" id="PR01041">
    <property type="entry name" value="TRNASYNTHMET"/>
</dbReference>
<evidence type="ECO:0000256" key="2">
    <source>
        <dbReference type="ARBA" id="ARBA00012838"/>
    </source>
</evidence>
<evidence type="ECO:0000256" key="10">
    <source>
        <dbReference type="RuleBase" id="RU363039"/>
    </source>
</evidence>
<dbReference type="InterPro" id="IPR041872">
    <property type="entry name" value="Anticodon_Met"/>
</dbReference>
<dbReference type="InterPro" id="IPR009080">
    <property type="entry name" value="tRNAsynth_Ia_anticodon-bd"/>
</dbReference>
<dbReference type="EC" id="6.1.1.10" evidence="2"/>
<dbReference type="Gene3D" id="1.10.730.10">
    <property type="entry name" value="Isoleucyl-tRNA Synthetase, Domain 1"/>
    <property type="match status" value="1"/>
</dbReference>
<dbReference type="RefSeq" id="WP_425343599.1">
    <property type="nucleotide sequence ID" value="NZ_JBGUBD010000001.1"/>
</dbReference>
<evidence type="ECO:0000256" key="7">
    <source>
        <dbReference type="ARBA" id="ARBA00022917"/>
    </source>
</evidence>
<dbReference type="GO" id="GO:0004825">
    <property type="term" value="F:methionine-tRNA ligase activity"/>
    <property type="evidence" value="ECO:0007669"/>
    <property type="project" value="UniProtKB-EC"/>
</dbReference>
<organism evidence="12 13">
    <name type="scientific">Natronomicrosphaera hydrolytica</name>
    <dbReference type="NCBI Taxonomy" id="3242702"/>
    <lineage>
        <taxon>Bacteria</taxon>
        <taxon>Pseudomonadati</taxon>
        <taxon>Planctomycetota</taxon>
        <taxon>Phycisphaerae</taxon>
        <taxon>Phycisphaerales</taxon>
        <taxon>Phycisphaeraceae</taxon>
        <taxon>Natronomicrosphaera</taxon>
    </lineage>
</organism>
<dbReference type="SUPFAM" id="SSF52374">
    <property type="entry name" value="Nucleotidylyl transferase"/>
    <property type="match status" value="1"/>
</dbReference>
<keyword evidence="7 10" id="KW-0648">Protein biosynthesis</keyword>
<dbReference type="EMBL" id="JBGUBD010000001">
    <property type="protein sequence ID" value="MFA9476669.1"/>
    <property type="molecule type" value="Genomic_DNA"/>
</dbReference>
<dbReference type="PANTHER" id="PTHR43326:SF1">
    <property type="entry name" value="METHIONINE--TRNA LIGASE, MITOCHONDRIAL"/>
    <property type="match status" value="1"/>
</dbReference>
<keyword evidence="4 10" id="KW-0436">Ligase</keyword>
<protein>
    <recommendedName>
        <fullName evidence="3">Methionine--tRNA ligase</fullName>
        <ecNumber evidence="2">6.1.1.10</ecNumber>
    </recommendedName>
    <alternativeName>
        <fullName evidence="9">Methionyl-tRNA synthetase</fullName>
    </alternativeName>
</protein>
<dbReference type="CDD" id="cd00814">
    <property type="entry name" value="MetRS_core"/>
    <property type="match status" value="1"/>
</dbReference>
<dbReference type="NCBIfam" id="TIGR00398">
    <property type="entry name" value="metG"/>
    <property type="match status" value="1"/>
</dbReference>
<evidence type="ECO:0000256" key="1">
    <source>
        <dbReference type="ARBA" id="ARBA00003314"/>
    </source>
</evidence>
<dbReference type="InterPro" id="IPR015413">
    <property type="entry name" value="Methionyl/Leucyl_tRNA_Synth"/>
</dbReference>
<evidence type="ECO:0000259" key="11">
    <source>
        <dbReference type="Pfam" id="PF09334"/>
    </source>
</evidence>
<dbReference type="Gene3D" id="2.170.220.10">
    <property type="match status" value="1"/>
</dbReference>
<dbReference type="InterPro" id="IPR014729">
    <property type="entry name" value="Rossmann-like_a/b/a_fold"/>
</dbReference>
<evidence type="ECO:0000256" key="8">
    <source>
        <dbReference type="ARBA" id="ARBA00023146"/>
    </source>
</evidence>
<feature type="domain" description="Methionyl/Leucyl tRNA synthetase" evidence="11">
    <location>
        <begin position="150"/>
        <end position="385"/>
    </location>
</feature>
<proteinExistence type="inferred from homology"/>
<keyword evidence="6 10" id="KW-0067">ATP-binding</keyword>
<evidence type="ECO:0000313" key="13">
    <source>
        <dbReference type="Proteomes" id="UP001575105"/>
    </source>
</evidence>
<evidence type="ECO:0000256" key="9">
    <source>
        <dbReference type="ARBA" id="ARBA00030904"/>
    </source>
</evidence>
<reference evidence="12 13" key="1">
    <citation type="submission" date="2024-08" db="EMBL/GenBank/DDBJ databases">
        <title>Whole-genome sequencing of halo(alkali)philic microorganisms from hypersaline lakes.</title>
        <authorList>
            <person name="Sorokin D.Y."/>
            <person name="Merkel A.Y."/>
            <person name="Messina E."/>
            <person name="Yakimov M."/>
        </authorList>
    </citation>
    <scope>NUCLEOTIDE SEQUENCE [LARGE SCALE GENOMIC DNA]</scope>
    <source>
        <strain evidence="12 13">AB-hyl4</strain>
    </source>
</reference>
<dbReference type="CDD" id="cd07957">
    <property type="entry name" value="Anticodon_Ia_Met"/>
    <property type="match status" value="1"/>
</dbReference>
<keyword evidence="13" id="KW-1185">Reference proteome</keyword>
<name>A0ABV4U1G3_9BACT</name>
<comment type="similarity">
    <text evidence="10">Belongs to the class-I aminoacyl-tRNA synthetase family.</text>
</comment>